<gene>
    <name evidence="4" type="ORF">CAAN4_H09186</name>
</gene>
<dbReference type="InterPro" id="IPR035451">
    <property type="entry name" value="Ada-like_dom_sf"/>
</dbReference>
<protein>
    <recommendedName>
        <fullName evidence="3">Ada DNA repair metal-binding domain-containing protein</fullName>
    </recommendedName>
</protein>
<dbReference type="InterPro" id="IPR004026">
    <property type="entry name" value="Ada_DNA_repair_Zn-bd"/>
</dbReference>
<feature type="compositionally biased region" description="Polar residues" evidence="2">
    <location>
        <begin position="196"/>
        <end position="207"/>
    </location>
</feature>
<feature type="region of interest" description="Disordered" evidence="2">
    <location>
        <begin position="193"/>
        <end position="221"/>
    </location>
</feature>
<sequence length="533" mass="58520">MPYSTDNAKWKAYQFSDPFAAGAFIVCNKISQTFCRPDCDGRRITNLKAEIKFVDQASTALAYGYSPCSSCDPMNPPSIDTNLLIHCVTSVNKKIGFMSPLMDENEDKNNERIKENILGSRKAPKQQQPPQVVSKAAGRRASVPVVNFEGKYSKDFENASLSKNDSDHYRLVDLACRHLALAAAVNVYSSKYPKMSTASPEDTSAATGGSSPGKKRRRRGGVLGFKELAAKSKLSAWHFHRVFKSVTSYTPKTYGDKCAEFLKHAQEKNETGYSSTLSSAYETPVSQDSATSHPSTPAEVSLTNNKRSRSDNDFDSPMMPPSKRGPTSIKQQQPPLAAILFNQQSFNNTQPPTATDPLDLGFQVPIKNEFDITYNNNNNNNIAKPTTTTYSSETEGTSSLEFEDILDNNMLNMYFNNADQRGTSEPNMSPYDSTGAATFLPTMAPPTQNLFAPEFDFDGPSSLTNSSSLASMDAFSTLDTTFPMNTVNAPVLGSDFNFYDGTNNEVVDPSSMFKTHWNAGYSDENPQIVNLGL</sequence>
<proteinExistence type="predicted"/>
<dbReference type="Gene3D" id="1.10.10.60">
    <property type="entry name" value="Homeodomain-like"/>
    <property type="match status" value="1"/>
</dbReference>
<feature type="domain" description="Ada DNA repair metal-binding" evidence="3">
    <location>
        <begin position="9"/>
        <end position="73"/>
    </location>
</feature>
<dbReference type="EMBL" id="OZ004260">
    <property type="protein sequence ID" value="CAK7921021.1"/>
    <property type="molecule type" value="Genomic_DNA"/>
</dbReference>
<feature type="region of interest" description="Disordered" evidence="2">
    <location>
        <begin position="273"/>
        <end position="331"/>
    </location>
</feature>
<feature type="compositionally biased region" description="Low complexity" evidence="2">
    <location>
        <begin position="125"/>
        <end position="136"/>
    </location>
</feature>
<evidence type="ECO:0000313" key="4">
    <source>
        <dbReference type="EMBL" id="CAK7921021.1"/>
    </source>
</evidence>
<evidence type="ECO:0000259" key="3">
    <source>
        <dbReference type="Pfam" id="PF02805"/>
    </source>
</evidence>
<keyword evidence="5" id="KW-1185">Reference proteome</keyword>
<accession>A0ABP0EPH2</accession>
<name>A0ABP0EPH2_9ASCO</name>
<evidence type="ECO:0000256" key="2">
    <source>
        <dbReference type="SAM" id="MobiDB-lite"/>
    </source>
</evidence>
<dbReference type="SUPFAM" id="SSF57884">
    <property type="entry name" value="Ada DNA repair protein, N-terminal domain (N-Ada 10)"/>
    <property type="match status" value="1"/>
</dbReference>
<evidence type="ECO:0000313" key="5">
    <source>
        <dbReference type="Proteomes" id="UP001497600"/>
    </source>
</evidence>
<organism evidence="4 5">
    <name type="scientific">[Candida] anglica</name>
    <dbReference type="NCBI Taxonomy" id="148631"/>
    <lineage>
        <taxon>Eukaryota</taxon>
        <taxon>Fungi</taxon>
        <taxon>Dikarya</taxon>
        <taxon>Ascomycota</taxon>
        <taxon>Saccharomycotina</taxon>
        <taxon>Pichiomycetes</taxon>
        <taxon>Debaryomycetaceae</taxon>
        <taxon>Kurtzmaniella</taxon>
    </lineage>
</organism>
<keyword evidence="1" id="KW-0010">Activator</keyword>
<dbReference type="Pfam" id="PF02805">
    <property type="entry name" value="Ada_Zn_binding"/>
    <property type="match status" value="1"/>
</dbReference>
<evidence type="ECO:0000256" key="1">
    <source>
        <dbReference type="ARBA" id="ARBA00023159"/>
    </source>
</evidence>
<reference evidence="4 5" key="1">
    <citation type="submission" date="2024-01" db="EMBL/GenBank/DDBJ databases">
        <authorList>
            <consortium name="Genoscope - CEA"/>
            <person name="William W."/>
        </authorList>
    </citation>
    <scope>NUCLEOTIDE SEQUENCE [LARGE SCALE GENOMIC DNA]</scope>
    <source>
        <strain evidence="4 5">29B2s-10</strain>
    </source>
</reference>
<feature type="compositionally biased region" description="Polar residues" evidence="2">
    <location>
        <begin position="273"/>
        <end position="295"/>
    </location>
</feature>
<dbReference type="Proteomes" id="UP001497600">
    <property type="component" value="Chromosome H"/>
</dbReference>
<dbReference type="Gene3D" id="3.40.10.10">
    <property type="entry name" value="DNA Methylphosphotriester Repair Domain"/>
    <property type="match status" value="1"/>
</dbReference>
<feature type="region of interest" description="Disordered" evidence="2">
    <location>
        <begin position="117"/>
        <end position="138"/>
    </location>
</feature>